<dbReference type="InterPro" id="IPR046058">
    <property type="entry name" value="WbuC_cupin"/>
</dbReference>
<accession>A0A1Z1EDR7</accession>
<dbReference type="RefSeq" id="WP_054412669.1">
    <property type="nucleotide sequence ID" value="NZ_BBVF01000026.1"/>
</dbReference>
<evidence type="ECO:0000313" key="2">
    <source>
        <dbReference type="EMBL" id="ARO73143.1"/>
    </source>
</evidence>
<dbReference type="InterPro" id="IPR011051">
    <property type="entry name" value="RmlC_Cupin_sf"/>
</dbReference>
<sequence length="134" mass="15794">MKKIDLRIINRLFNQAKDDERKRAHYLLHKSYEEKVQRLLIAFLKDSYVEPHFHRNKNQWEMFIVLNGIFELTKYSEQGTIVEQMIIEAGGDVLAVEIYPGEIHSVKCLSEKGLLMEIKEGPFNVLEAKEYLIK</sequence>
<dbReference type="AlphaFoldDB" id="A0A1Z1EDR7"/>
<protein>
    <submittedName>
        <fullName evidence="2">WbuC</fullName>
    </submittedName>
</protein>
<dbReference type="InterPro" id="IPR027565">
    <property type="entry name" value="Cupin_WbuC"/>
</dbReference>
<organism evidence="2">
    <name type="scientific">Escherichia albertii</name>
    <dbReference type="NCBI Taxonomy" id="208962"/>
    <lineage>
        <taxon>Bacteria</taxon>
        <taxon>Pseudomonadati</taxon>
        <taxon>Pseudomonadota</taxon>
        <taxon>Gammaproteobacteria</taxon>
        <taxon>Enterobacterales</taxon>
        <taxon>Enterobacteriaceae</taxon>
        <taxon>Escherichia</taxon>
    </lineage>
</organism>
<evidence type="ECO:0000259" key="1">
    <source>
        <dbReference type="Pfam" id="PF19480"/>
    </source>
</evidence>
<dbReference type="InterPro" id="IPR014710">
    <property type="entry name" value="RmlC-like_jellyroll"/>
</dbReference>
<dbReference type="SUPFAM" id="SSF51182">
    <property type="entry name" value="RmlC-like cupins"/>
    <property type="match status" value="1"/>
</dbReference>
<feature type="domain" description="Cupin fold metalloprotein WbuC cupin" evidence="1">
    <location>
        <begin position="5"/>
        <end position="86"/>
    </location>
</feature>
<dbReference type="Pfam" id="PF19480">
    <property type="entry name" value="DUF6016"/>
    <property type="match status" value="1"/>
</dbReference>
<name>A0A1Z1EDR7_ESCAL</name>
<reference evidence="2" key="1">
    <citation type="journal article" date="2017" name="Carbohydr. Res.">
        <title>Structures and gene clusters of the O-antigens of Escherichia albertii O3, O4, O6, and O7.</title>
        <authorList>
            <person name="Naumenko O.I."/>
            <person name="Zheng H."/>
            <person name="Senchenkova S.N."/>
            <person name="Wang H."/>
            <person name="Li Q."/>
            <person name="Shashkov A.S."/>
            <person name="Wang J."/>
            <person name="Knirel Y.A."/>
            <person name="Xiong Y."/>
        </authorList>
    </citation>
    <scope>NUCLEOTIDE SEQUENCE</scope>
    <source>
        <strain evidence="2">SP140724</strain>
    </source>
</reference>
<dbReference type="EMBL" id="KY574574">
    <property type="protein sequence ID" value="ARO73143.1"/>
    <property type="molecule type" value="Genomic_DNA"/>
</dbReference>
<dbReference type="CDD" id="cd07005">
    <property type="entry name" value="cupin_WbuC-like"/>
    <property type="match status" value="1"/>
</dbReference>
<dbReference type="Gene3D" id="2.60.120.10">
    <property type="entry name" value="Jelly Rolls"/>
    <property type="match status" value="1"/>
</dbReference>
<dbReference type="NCBIfam" id="TIGR04366">
    <property type="entry name" value="cupin_WbuC"/>
    <property type="match status" value="1"/>
</dbReference>
<proteinExistence type="predicted"/>